<proteinExistence type="predicted"/>
<keyword evidence="4" id="KW-1185">Reference proteome</keyword>
<evidence type="ECO:0000259" key="2">
    <source>
        <dbReference type="Pfam" id="PF01979"/>
    </source>
</evidence>
<dbReference type="SUPFAM" id="SSF51556">
    <property type="entry name" value="Metallo-dependent hydrolases"/>
    <property type="match status" value="1"/>
</dbReference>
<keyword evidence="1 3" id="KW-0378">Hydrolase</keyword>
<dbReference type="OrthoDB" id="3189065at2"/>
<name>A0A0X2NNE1_9CORY</name>
<dbReference type="RefSeq" id="WP_073884553.1">
    <property type="nucleotide sequence ID" value="NZ_FAUH01000017.1"/>
</dbReference>
<dbReference type="PANTHER" id="PTHR43794:SF11">
    <property type="entry name" value="AMIDOHYDROLASE-RELATED DOMAIN-CONTAINING PROTEIN"/>
    <property type="match status" value="1"/>
</dbReference>
<dbReference type="EMBL" id="FAUH01000017">
    <property type="protein sequence ID" value="CUU66994.1"/>
    <property type="molecule type" value="Genomic_DNA"/>
</dbReference>
<dbReference type="AlphaFoldDB" id="A0A0X2NNE1"/>
<dbReference type="Gene3D" id="2.30.40.10">
    <property type="entry name" value="Urease, subunit C, domain 1"/>
    <property type="match status" value="1"/>
</dbReference>
<evidence type="ECO:0000313" key="3">
    <source>
        <dbReference type="EMBL" id="CUU66994.1"/>
    </source>
</evidence>
<dbReference type="GO" id="GO:0016810">
    <property type="term" value="F:hydrolase activity, acting on carbon-nitrogen (but not peptide) bonds"/>
    <property type="evidence" value="ECO:0007669"/>
    <property type="project" value="InterPro"/>
</dbReference>
<evidence type="ECO:0000256" key="1">
    <source>
        <dbReference type="ARBA" id="ARBA00022801"/>
    </source>
</evidence>
<dbReference type="InterPro" id="IPR032466">
    <property type="entry name" value="Metal_Hydrolase"/>
</dbReference>
<protein>
    <submittedName>
        <fullName evidence="3">Cytosine deaminase and related metal-dependent hydrolases</fullName>
        <ecNumber evidence="3">3.5.99.3</ecNumber>
    </submittedName>
</protein>
<dbReference type="SUPFAM" id="SSF51338">
    <property type="entry name" value="Composite domain of metallo-dependent hydrolases"/>
    <property type="match status" value="1"/>
</dbReference>
<evidence type="ECO:0000313" key="4">
    <source>
        <dbReference type="Proteomes" id="UP000182498"/>
    </source>
</evidence>
<dbReference type="Pfam" id="PF01979">
    <property type="entry name" value="Amidohydro_1"/>
    <property type="match status" value="1"/>
</dbReference>
<reference evidence="4" key="1">
    <citation type="submission" date="2015-11" db="EMBL/GenBank/DDBJ databases">
        <authorList>
            <person name="Dugat-Bony E."/>
        </authorList>
    </citation>
    <scope>NUCLEOTIDE SEQUENCE [LARGE SCALE GENOMIC DNA]</scope>
    <source>
        <strain evidence="4">Mu292</strain>
    </source>
</reference>
<accession>A0A0X2NNE1</accession>
<sequence>MSTLFIDAVIIPVDPAQPRWFRGWLSVDDDGRITGLGEGTPDPATTAAFSEVVDLNGAFLAPGFISAHSHIYTGGMRGIAHTEPLYTWVTQNSAMLAEADPEIMYWLSRAGGLDHLAAGVTSVYNFTQSRVVCRFDYASSTLKAVKVHDPDFVTRQIDGVADAGIRFVTSVRVDDEQLPEADAVAGFDAAMSHLTTIDAKTPALNLGGSVYGAVQWASGRRTAELEKELMEKWSITNQAHFVETAEQIEIQQAKFDWYDDAGVLGTDFAFGHFVHPTERMVERVVESGTSVVWQAMSNGRLGSGIADITGLLTKDVTVGMGVDDQSCTDTSDPFENMRTGLFTQRAVHSDASIMSVDRVLHLHTLGSASSIGVSDKVGSLTVGKYADLVVVDPRHPATGPVWDPVATYVLACGLRHMRKVYVGGKVAFDADLPGGVTGADGVTYDEVNRAADEGMVRSAVAGGFTPAY</sequence>
<dbReference type="InterPro" id="IPR050287">
    <property type="entry name" value="MTA/SAH_deaminase"/>
</dbReference>
<dbReference type="Gene3D" id="3.20.20.140">
    <property type="entry name" value="Metal-dependent hydrolases"/>
    <property type="match status" value="1"/>
</dbReference>
<dbReference type="InterPro" id="IPR011059">
    <property type="entry name" value="Metal-dep_hydrolase_composite"/>
</dbReference>
<dbReference type="InterPro" id="IPR006680">
    <property type="entry name" value="Amidohydro-rel"/>
</dbReference>
<dbReference type="EC" id="3.5.99.3" evidence="3"/>
<feature type="domain" description="Amidohydrolase-related" evidence="2">
    <location>
        <begin position="60"/>
        <end position="426"/>
    </location>
</feature>
<dbReference type="PANTHER" id="PTHR43794">
    <property type="entry name" value="AMINOHYDROLASE SSNA-RELATED"/>
    <property type="match status" value="1"/>
</dbReference>
<organism evidence="3 4">
    <name type="scientific">Corynebacterium variabile</name>
    <dbReference type="NCBI Taxonomy" id="1727"/>
    <lineage>
        <taxon>Bacteria</taxon>
        <taxon>Bacillati</taxon>
        <taxon>Actinomycetota</taxon>
        <taxon>Actinomycetes</taxon>
        <taxon>Mycobacteriales</taxon>
        <taxon>Corynebacteriaceae</taxon>
        <taxon>Corynebacterium</taxon>
    </lineage>
</organism>
<dbReference type="Proteomes" id="UP000182498">
    <property type="component" value="Unassembled WGS sequence"/>
</dbReference>
<gene>
    <name evidence="3" type="ORF">CVAR292_02347</name>
</gene>